<keyword evidence="2" id="KW-1185">Reference proteome</keyword>
<sequence length="107" mass="12177">MAFHYFTPDEARMALASIMAIDEKSYKLQEEREQDRNARDTALPLLRQLRALRLRRKLLGVLLQTLAPYGVSEETLLPAVLQLQSLALVQLDMKDQAEASEKIRGVP</sequence>
<accession>A0AA36JLC3</accession>
<dbReference type="Proteomes" id="UP001178507">
    <property type="component" value="Unassembled WGS sequence"/>
</dbReference>
<evidence type="ECO:0000313" key="1">
    <source>
        <dbReference type="EMBL" id="CAJ1408362.1"/>
    </source>
</evidence>
<comment type="caution">
    <text evidence="1">The sequence shown here is derived from an EMBL/GenBank/DDBJ whole genome shotgun (WGS) entry which is preliminary data.</text>
</comment>
<dbReference type="AlphaFoldDB" id="A0AA36JLC3"/>
<proteinExistence type="predicted"/>
<dbReference type="EMBL" id="CAUJNA010003716">
    <property type="protein sequence ID" value="CAJ1408362.1"/>
    <property type="molecule type" value="Genomic_DNA"/>
</dbReference>
<protein>
    <submittedName>
        <fullName evidence="1">Uncharacterized protein</fullName>
    </submittedName>
</protein>
<name>A0AA36JLC3_9DINO</name>
<evidence type="ECO:0000313" key="2">
    <source>
        <dbReference type="Proteomes" id="UP001178507"/>
    </source>
</evidence>
<reference evidence="1" key="1">
    <citation type="submission" date="2023-08" db="EMBL/GenBank/DDBJ databases">
        <authorList>
            <person name="Chen Y."/>
            <person name="Shah S."/>
            <person name="Dougan E. K."/>
            <person name="Thang M."/>
            <person name="Chan C."/>
        </authorList>
    </citation>
    <scope>NUCLEOTIDE SEQUENCE</scope>
</reference>
<organism evidence="1 2">
    <name type="scientific">Effrenium voratum</name>
    <dbReference type="NCBI Taxonomy" id="2562239"/>
    <lineage>
        <taxon>Eukaryota</taxon>
        <taxon>Sar</taxon>
        <taxon>Alveolata</taxon>
        <taxon>Dinophyceae</taxon>
        <taxon>Suessiales</taxon>
        <taxon>Symbiodiniaceae</taxon>
        <taxon>Effrenium</taxon>
    </lineage>
</organism>
<gene>
    <name evidence="1" type="ORF">EVOR1521_LOCUS29797</name>
</gene>